<protein>
    <submittedName>
        <fullName evidence="1">Uncharacterized protein</fullName>
    </submittedName>
</protein>
<keyword evidence="2" id="KW-1185">Reference proteome</keyword>
<dbReference type="EMBL" id="VCAU01000022">
    <property type="protein sequence ID" value="KAF9890965.1"/>
    <property type="molecule type" value="Genomic_DNA"/>
</dbReference>
<dbReference type="AlphaFoldDB" id="A0AAD4GVS9"/>
<name>A0AAD4GVS9_ASPNN</name>
<organism evidence="1 2">
    <name type="scientific">Aspergillus nanangensis</name>
    <dbReference type="NCBI Taxonomy" id="2582783"/>
    <lineage>
        <taxon>Eukaryota</taxon>
        <taxon>Fungi</taxon>
        <taxon>Dikarya</taxon>
        <taxon>Ascomycota</taxon>
        <taxon>Pezizomycotina</taxon>
        <taxon>Eurotiomycetes</taxon>
        <taxon>Eurotiomycetidae</taxon>
        <taxon>Eurotiales</taxon>
        <taxon>Aspergillaceae</taxon>
        <taxon>Aspergillus</taxon>
        <taxon>Aspergillus subgen. Circumdati</taxon>
    </lineage>
</organism>
<reference evidence="1" key="2">
    <citation type="submission" date="2020-02" db="EMBL/GenBank/DDBJ databases">
        <authorList>
            <person name="Gilchrist C.L.M."/>
            <person name="Chooi Y.-H."/>
        </authorList>
    </citation>
    <scope>NUCLEOTIDE SEQUENCE</scope>
    <source>
        <strain evidence="1">MST-FP2251</strain>
    </source>
</reference>
<sequence length="437" mass="50219">MPVLAILNPQAARSVPRQDSRQAIHHLNQTTFRADQSDWSWENMPEILYQFKPEEKRDRKATASTMSYEIHGELLRDLPVLPDNISSAVEEFRVEAWMRLDRRIRLRDITSRMHPSFRVNVNALQQRSVRFRQMFSMIAWDSGNKRSLQLEESLLTKMAEKNIDPTRNSTRGITPGLIDPALGEAGGRIPLPGNLSQPKTSIKWASKHTPHLPKPDAPHPCALQLPTQAEKLVAQHPMTPMTVVNQQTAFPEEPIQVPDTPERTSEQLQFIQKFVPWDIKQRFPQSPPPIIECPEVVTMEDIDLSRGMTWPFQQHGNLDRVLKSAPSYRVTKRTPRPLVFRRNLCAAACQKWTVRTPQSAIPRPELDLKQALLYETLSPSRETSFVGRIPYPDTIFPERVRAQVFRSMVGQCFSGERYLFQLPYLADVMEVDDKMGF</sequence>
<dbReference type="Proteomes" id="UP001194746">
    <property type="component" value="Unassembled WGS sequence"/>
</dbReference>
<evidence type="ECO:0000313" key="1">
    <source>
        <dbReference type="EMBL" id="KAF9890965.1"/>
    </source>
</evidence>
<reference evidence="1" key="1">
    <citation type="journal article" date="2019" name="Beilstein J. Org. Chem.">
        <title>Nanangenines: drimane sesquiterpenoids as the dominant metabolite cohort of a novel Australian fungus, Aspergillus nanangensis.</title>
        <authorList>
            <person name="Lacey H.J."/>
            <person name="Gilchrist C.L.M."/>
            <person name="Crombie A."/>
            <person name="Kalaitzis J.A."/>
            <person name="Vuong D."/>
            <person name="Rutledge P.J."/>
            <person name="Turner P."/>
            <person name="Pitt J.I."/>
            <person name="Lacey E."/>
            <person name="Chooi Y.H."/>
            <person name="Piggott A.M."/>
        </authorList>
    </citation>
    <scope>NUCLEOTIDE SEQUENCE</scope>
    <source>
        <strain evidence="1">MST-FP2251</strain>
    </source>
</reference>
<gene>
    <name evidence="1" type="ORF">FE257_005222</name>
</gene>
<proteinExistence type="predicted"/>
<evidence type="ECO:0000313" key="2">
    <source>
        <dbReference type="Proteomes" id="UP001194746"/>
    </source>
</evidence>
<accession>A0AAD4GVS9</accession>
<comment type="caution">
    <text evidence="1">The sequence shown here is derived from an EMBL/GenBank/DDBJ whole genome shotgun (WGS) entry which is preliminary data.</text>
</comment>